<comment type="subcellular location">
    <subcellularLocation>
        <location evidence="1">Membrane</location>
        <topology evidence="1">Multi-pass membrane protein</topology>
    </subcellularLocation>
</comment>
<dbReference type="PANTHER" id="PTHR11101:SF80">
    <property type="entry name" value="PHOSPHATE TRANSPORTER"/>
    <property type="match status" value="1"/>
</dbReference>
<proteinExistence type="predicted"/>
<keyword evidence="8" id="KW-1185">Reference proteome</keyword>
<dbReference type="Proteomes" id="UP000823775">
    <property type="component" value="Unassembled WGS sequence"/>
</dbReference>
<name>A0ABS8ULW8_DATST</name>
<comment type="caution">
    <text evidence="7">The sequence shown here is derived from an EMBL/GenBank/DDBJ whole genome shotgun (WGS) entry which is preliminary data.</text>
</comment>
<dbReference type="Pfam" id="PF01384">
    <property type="entry name" value="PHO4"/>
    <property type="match status" value="2"/>
</dbReference>
<sequence>MLSAYFMSFAHGGNDVSNAIGPLAAALSILQGGLSEAEIVIPNDVLDWGGFGIVVGLAISIVCIQVELPISATHTLVGAVMGVSFARGFNSIRSETVKEIATSCVVKIPVGAFFAVSHLYMDIDQALGIHILSAN</sequence>
<evidence type="ECO:0000256" key="4">
    <source>
        <dbReference type="ARBA" id="ARBA00022692"/>
    </source>
</evidence>
<evidence type="ECO:0000256" key="6">
    <source>
        <dbReference type="ARBA" id="ARBA00023136"/>
    </source>
</evidence>
<evidence type="ECO:0000313" key="8">
    <source>
        <dbReference type="Proteomes" id="UP000823775"/>
    </source>
</evidence>
<keyword evidence="2" id="KW-0813">Transport</keyword>
<evidence type="ECO:0000256" key="3">
    <source>
        <dbReference type="ARBA" id="ARBA00022592"/>
    </source>
</evidence>
<keyword evidence="3" id="KW-0592">Phosphate transport</keyword>
<keyword evidence="6" id="KW-0472">Membrane</keyword>
<evidence type="ECO:0000313" key="7">
    <source>
        <dbReference type="EMBL" id="MCD9559085.1"/>
    </source>
</evidence>
<dbReference type="EMBL" id="JACEIK010002094">
    <property type="protein sequence ID" value="MCD9559085.1"/>
    <property type="molecule type" value="Genomic_DNA"/>
</dbReference>
<evidence type="ECO:0000256" key="2">
    <source>
        <dbReference type="ARBA" id="ARBA00022448"/>
    </source>
</evidence>
<dbReference type="InterPro" id="IPR001204">
    <property type="entry name" value="Phos_transporter"/>
</dbReference>
<gene>
    <name evidence="7" type="ORF">HAX54_016817</name>
</gene>
<dbReference type="PANTHER" id="PTHR11101">
    <property type="entry name" value="PHOSPHATE TRANSPORTER"/>
    <property type="match status" value="1"/>
</dbReference>
<reference evidence="7 8" key="1">
    <citation type="journal article" date="2021" name="BMC Genomics">
        <title>Datura genome reveals duplications of psychoactive alkaloid biosynthetic genes and high mutation rate following tissue culture.</title>
        <authorList>
            <person name="Rajewski A."/>
            <person name="Carter-House D."/>
            <person name="Stajich J."/>
            <person name="Litt A."/>
        </authorList>
    </citation>
    <scope>NUCLEOTIDE SEQUENCE [LARGE SCALE GENOMIC DNA]</scope>
    <source>
        <strain evidence="7">AR-01</strain>
    </source>
</reference>
<keyword evidence="4" id="KW-0812">Transmembrane</keyword>
<evidence type="ECO:0008006" key="9">
    <source>
        <dbReference type="Google" id="ProtNLM"/>
    </source>
</evidence>
<evidence type="ECO:0000256" key="1">
    <source>
        <dbReference type="ARBA" id="ARBA00004141"/>
    </source>
</evidence>
<keyword evidence="5" id="KW-1133">Transmembrane helix</keyword>
<accession>A0ABS8ULW8</accession>
<organism evidence="7 8">
    <name type="scientific">Datura stramonium</name>
    <name type="common">Jimsonweed</name>
    <name type="synonym">Common thornapple</name>
    <dbReference type="NCBI Taxonomy" id="4076"/>
    <lineage>
        <taxon>Eukaryota</taxon>
        <taxon>Viridiplantae</taxon>
        <taxon>Streptophyta</taxon>
        <taxon>Embryophyta</taxon>
        <taxon>Tracheophyta</taxon>
        <taxon>Spermatophyta</taxon>
        <taxon>Magnoliopsida</taxon>
        <taxon>eudicotyledons</taxon>
        <taxon>Gunneridae</taxon>
        <taxon>Pentapetalae</taxon>
        <taxon>asterids</taxon>
        <taxon>lamiids</taxon>
        <taxon>Solanales</taxon>
        <taxon>Solanaceae</taxon>
        <taxon>Solanoideae</taxon>
        <taxon>Datureae</taxon>
        <taxon>Datura</taxon>
    </lineage>
</organism>
<protein>
    <recommendedName>
        <fullName evidence="9">Phosphate transporter</fullName>
    </recommendedName>
</protein>
<evidence type="ECO:0000256" key="5">
    <source>
        <dbReference type="ARBA" id="ARBA00022989"/>
    </source>
</evidence>